<name>A0A183H0Q1_9BILA</name>
<proteinExistence type="predicted"/>
<evidence type="ECO:0000313" key="1">
    <source>
        <dbReference type="EMBL" id="VDO28083.1"/>
    </source>
</evidence>
<accession>A0A183H0Q1</accession>
<dbReference type="EMBL" id="UZAJ01000454">
    <property type="protein sequence ID" value="VDO28083.1"/>
    <property type="molecule type" value="Genomic_DNA"/>
</dbReference>
<dbReference type="InterPro" id="IPR015943">
    <property type="entry name" value="WD40/YVTN_repeat-like_dom_sf"/>
</dbReference>
<protein>
    <submittedName>
        <fullName evidence="3">WD_REPEATS_REGION domain-containing protein</fullName>
    </submittedName>
</protein>
<dbReference type="PANTHER" id="PTHR44080">
    <property type="entry name" value="E3 UBIQUITIN-PROTEIN LIGASE COP1"/>
    <property type="match status" value="1"/>
</dbReference>
<sequence length="91" mass="10373">MKGHQNERNFVGLATDGNHIVCGSENNHLYLYHKGLCDPLMCYDFGRADSTRSALLATDSPSDFVSAVSWKKVYICHHIILYQYINQKTHL</sequence>
<gene>
    <name evidence="1" type="ORF">OFLC_LOCUS1061</name>
</gene>
<dbReference type="AlphaFoldDB" id="A0A183H0Q1"/>
<evidence type="ECO:0000313" key="2">
    <source>
        <dbReference type="Proteomes" id="UP000267606"/>
    </source>
</evidence>
<dbReference type="Gene3D" id="2.130.10.10">
    <property type="entry name" value="YVTN repeat-like/Quinoprotein amine dehydrogenase"/>
    <property type="match status" value="1"/>
</dbReference>
<organism evidence="3">
    <name type="scientific">Onchocerca flexuosa</name>
    <dbReference type="NCBI Taxonomy" id="387005"/>
    <lineage>
        <taxon>Eukaryota</taxon>
        <taxon>Metazoa</taxon>
        <taxon>Ecdysozoa</taxon>
        <taxon>Nematoda</taxon>
        <taxon>Chromadorea</taxon>
        <taxon>Rhabditida</taxon>
        <taxon>Spirurina</taxon>
        <taxon>Spiruromorpha</taxon>
        <taxon>Filarioidea</taxon>
        <taxon>Onchocercidae</taxon>
        <taxon>Onchocerca</taxon>
    </lineage>
</organism>
<reference evidence="3" key="1">
    <citation type="submission" date="2016-06" db="UniProtKB">
        <authorList>
            <consortium name="WormBaseParasite"/>
        </authorList>
    </citation>
    <scope>IDENTIFICATION</scope>
</reference>
<dbReference type="GO" id="GO:0043161">
    <property type="term" value="P:proteasome-mediated ubiquitin-dependent protein catabolic process"/>
    <property type="evidence" value="ECO:0007669"/>
    <property type="project" value="TreeGrafter"/>
</dbReference>
<dbReference type="WBParaSite" id="OFLC_0000106001-mRNA-1">
    <property type="protein sequence ID" value="OFLC_0000106001-mRNA-1"/>
    <property type="gene ID" value="OFLC_0000106001"/>
</dbReference>
<keyword evidence="2" id="KW-1185">Reference proteome</keyword>
<dbReference type="InterPro" id="IPR042755">
    <property type="entry name" value="COP1"/>
</dbReference>
<dbReference type="GO" id="GO:0061630">
    <property type="term" value="F:ubiquitin protein ligase activity"/>
    <property type="evidence" value="ECO:0007669"/>
    <property type="project" value="InterPro"/>
</dbReference>
<reference evidence="1 2" key="2">
    <citation type="submission" date="2018-11" db="EMBL/GenBank/DDBJ databases">
        <authorList>
            <consortium name="Pathogen Informatics"/>
        </authorList>
    </citation>
    <scope>NUCLEOTIDE SEQUENCE [LARGE SCALE GENOMIC DNA]</scope>
</reference>
<dbReference type="Proteomes" id="UP000267606">
    <property type="component" value="Unassembled WGS sequence"/>
</dbReference>
<dbReference type="STRING" id="387005.A0A183H0Q1"/>
<evidence type="ECO:0000313" key="3">
    <source>
        <dbReference type="WBParaSite" id="OFLC_0000106001-mRNA-1"/>
    </source>
</evidence>
<dbReference type="PANTHER" id="PTHR44080:SF1">
    <property type="entry name" value="E3 UBIQUITIN-PROTEIN LIGASE COP1"/>
    <property type="match status" value="1"/>
</dbReference>